<dbReference type="AlphaFoldDB" id="A0A7I4FCC6"/>
<organism evidence="3 4">
    <name type="scientific">Physcomitrium patens</name>
    <name type="common">Spreading-leaved earth moss</name>
    <name type="synonym">Physcomitrella patens</name>
    <dbReference type="NCBI Taxonomy" id="3218"/>
    <lineage>
        <taxon>Eukaryota</taxon>
        <taxon>Viridiplantae</taxon>
        <taxon>Streptophyta</taxon>
        <taxon>Embryophyta</taxon>
        <taxon>Bryophyta</taxon>
        <taxon>Bryophytina</taxon>
        <taxon>Bryopsida</taxon>
        <taxon>Funariidae</taxon>
        <taxon>Funariales</taxon>
        <taxon>Funariaceae</taxon>
        <taxon>Physcomitrium</taxon>
    </lineage>
</organism>
<dbReference type="Proteomes" id="UP000006727">
    <property type="component" value="Chromosome 1"/>
</dbReference>
<accession>A0A7I4FCC6</accession>
<keyword evidence="2" id="KW-0472">Membrane</keyword>
<reference evidence="3 4" key="1">
    <citation type="journal article" date="2008" name="Science">
        <title>The Physcomitrella genome reveals evolutionary insights into the conquest of land by plants.</title>
        <authorList>
            <person name="Rensing S."/>
            <person name="Lang D."/>
            <person name="Zimmer A."/>
            <person name="Terry A."/>
            <person name="Salamov A."/>
            <person name="Shapiro H."/>
            <person name="Nishiyama T."/>
            <person name="Perroud P.-F."/>
            <person name="Lindquist E."/>
            <person name="Kamisugi Y."/>
            <person name="Tanahashi T."/>
            <person name="Sakakibara K."/>
            <person name="Fujita T."/>
            <person name="Oishi K."/>
            <person name="Shin-I T."/>
            <person name="Kuroki Y."/>
            <person name="Toyoda A."/>
            <person name="Suzuki Y."/>
            <person name="Hashimoto A."/>
            <person name="Yamaguchi K."/>
            <person name="Sugano A."/>
            <person name="Kohara Y."/>
            <person name="Fujiyama A."/>
            <person name="Anterola A."/>
            <person name="Aoki S."/>
            <person name="Ashton N."/>
            <person name="Barbazuk W.B."/>
            <person name="Barker E."/>
            <person name="Bennetzen J."/>
            <person name="Bezanilla M."/>
            <person name="Blankenship R."/>
            <person name="Cho S.H."/>
            <person name="Dutcher S."/>
            <person name="Estelle M."/>
            <person name="Fawcett J.A."/>
            <person name="Gundlach H."/>
            <person name="Hanada K."/>
            <person name="Heyl A."/>
            <person name="Hicks K.A."/>
            <person name="Hugh J."/>
            <person name="Lohr M."/>
            <person name="Mayer K."/>
            <person name="Melkozernov A."/>
            <person name="Murata T."/>
            <person name="Nelson D."/>
            <person name="Pils B."/>
            <person name="Prigge M."/>
            <person name="Reiss B."/>
            <person name="Renner T."/>
            <person name="Rombauts S."/>
            <person name="Rushton P."/>
            <person name="Sanderfoot A."/>
            <person name="Schween G."/>
            <person name="Shiu S.-H."/>
            <person name="Stueber K."/>
            <person name="Theodoulou F.L."/>
            <person name="Tu H."/>
            <person name="Van de Peer Y."/>
            <person name="Verrier P.J."/>
            <person name="Waters E."/>
            <person name="Wood A."/>
            <person name="Yang L."/>
            <person name="Cove D."/>
            <person name="Cuming A."/>
            <person name="Hasebe M."/>
            <person name="Lucas S."/>
            <person name="Mishler D.B."/>
            <person name="Reski R."/>
            <person name="Grigoriev I."/>
            <person name="Quatrano R.S."/>
            <person name="Boore J.L."/>
        </authorList>
    </citation>
    <scope>NUCLEOTIDE SEQUENCE [LARGE SCALE GENOMIC DNA]</scope>
    <source>
        <strain evidence="3 4">cv. Gransden 2004</strain>
    </source>
</reference>
<dbReference type="KEGG" id="ppp:112288030"/>
<dbReference type="InParanoid" id="A0A7I4FCC6"/>
<keyword evidence="2" id="KW-0812">Transmembrane</keyword>
<dbReference type="Gramene" id="Pp3c1_39990V3.3">
    <property type="protein sequence ID" value="Pp3c1_39990V3.3"/>
    <property type="gene ID" value="Pp3c1_39990"/>
</dbReference>
<evidence type="ECO:0000256" key="1">
    <source>
        <dbReference type="SAM" id="MobiDB-lite"/>
    </source>
</evidence>
<protein>
    <submittedName>
        <fullName evidence="3">Uncharacterized protein</fullName>
    </submittedName>
</protein>
<feature type="transmembrane region" description="Helical" evidence="2">
    <location>
        <begin position="66"/>
        <end position="82"/>
    </location>
</feature>
<dbReference type="EMBL" id="ABEU02000001">
    <property type="status" value="NOT_ANNOTATED_CDS"/>
    <property type="molecule type" value="Genomic_DNA"/>
</dbReference>
<feature type="compositionally biased region" description="Acidic residues" evidence="1">
    <location>
        <begin position="487"/>
        <end position="497"/>
    </location>
</feature>
<dbReference type="GeneID" id="112288030"/>
<keyword evidence="4" id="KW-1185">Reference proteome</keyword>
<name>A0A7I4FCC6_PHYPA</name>
<reference evidence="3" key="3">
    <citation type="submission" date="2020-12" db="UniProtKB">
        <authorList>
            <consortium name="EnsemblPlants"/>
        </authorList>
    </citation>
    <scope>IDENTIFICATION</scope>
</reference>
<dbReference type="OrthoDB" id="1974939at2759"/>
<dbReference type="RefSeq" id="XP_024387565.1">
    <property type="nucleotide sequence ID" value="XM_024531797.2"/>
</dbReference>
<feature type="region of interest" description="Disordered" evidence="1">
    <location>
        <begin position="484"/>
        <end position="516"/>
    </location>
</feature>
<gene>
    <name evidence="3" type="primary">LOC112288030</name>
</gene>
<keyword evidence="2" id="KW-1133">Transmembrane helix</keyword>
<sequence length="533" mass="58489">MRFLKCRAMLIQRGERRHVCEFNTPPPTQESAGSNPMENLDVLVRGVVMQNPGLGLELISFRRVELLWVAVVAMIVLALLSVKRVSIVRVGWTWGSKPGLVRVRVQSFSSMSDIGMFDDELLNCSADSCSEDASSSSSDDQSGTAEMVFIFGKKMMPLNLPSPSQASIVRIAPETVIGTRQTPSQDFEMSLDSPSALFPIPQPTDAKFAESPWREGIDPDFSQTSRGADSPLSLWAQSLTTPLVGVAPPPPATIVKNVDSSCEWDPLWKLRIRDAVVRDTRKYSPSGTFKTLPRAPVATQDDSIVTLKEDVVRLWNSEARCLVKSVHLPNCNSGDDLVTAFDADWESKVAVAGRKGGRLLLTKLEGPFYEKCYETNLNVQALHLDRSSSLKTIYTGGPTIANPGCSVSLWDSRSSSCQLSVNLNSASSIYGIRSLDQELYVRDQVDSLAAHDVRMLGAASVTRVASDVNYEHTQEDRWWDIGTTIEGDQDDEDDEFSDSLTANDETKGARGSSYMGSLVRAMSRNFSTKSPSP</sequence>
<evidence type="ECO:0000256" key="2">
    <source>
        <dbReference type="SAM" id="Phobius"/>
    </source>
</evidence>
<proteinExistence type="predicted"/>
<dbReference type="EnsemblPlants" id="Pp3c1_39990V3.3">
    <property type="protein sequence ID" value="Pp3c1_39990V3.3"/>
    <property type="gene ID" value="Pp3c1_39990"/>
</dbReference>
<evidence type="ECO:0000313" key="4">
    <source>
        <dbReference type="Proteomes" id="UP000006727"/>
    </source>
</evidence>
<reference evidence="3 4" key="2">
    <citation type="journal article" date="2018" name="Plant J.">
        <title>The Physcomitrella patens chromosome-scale assembly reveals moss genome structure and evolution.</title>
        <authorList>
            <person name="Lang D."/>
            <person name="Ullrich K.K."/>
            <person name="Murat F."/>
            <person name="Fuchs J."/>
            <person name="Jenkins J."/>
            <person name="Haas F.B."/>
            <person name="Piednoel M."/>
            <person name="Gundlach H."/>
            <person name="Van Bel M."/>
            <person name="Meyberg R."/>
            <person name="Vives C."/>
            <person name="Morata J."/>
            <person name="Symeonidi A."/>
            <person name="Hiss M."/>
            <person name="Muchero W."/>
            <person name="Kamisugi Y."/>
            <person name="Saleh O."/>
            <person name="Blanc G."/>
            <person name="Decker E.L."/>
            <person name="van Gessel N."/>
            <person name="Grimwood J."/>
            <person name="Hayes R.D."/>
            <person name="Graham S.W."/>
            <person name="Gunter L.E."/>
            <person name="McDaniel S.F."/>
            <person name="Hoernstein S.N.W."/>
            <person name="Larsson A."/>
            <person name="Li F.W."/>
            <person name="Perroud P.F."/>
            <person name="Phillips J."/>
            <person name="Ranjan P."/>
            <person name="Rokshar D.S."/>
            <person name="Rothfels C.J."/>
            <person name="Schneider L."/>
            <person name="Shu S."/>
            <person name="Stevenson D.W."/>
            <person name="Thummler F."/>
            <person name="Tillich M."/>
            <person name="Villarreal Aguilar J.C."/>
            <person name="Widiez T."/>
            <person name="Wong G.K."/>
            <person name="Wymore A."/>
            <person name="Zhang Y."/>
            <person name="Zimmer A.D."/>
            <person name="Quatrano R.S."/>
            <person name="Mayer K.F.X."/>
            <person name="Goodstein D."/>
            <person name="Casacuberta J.M."/>
            <person name="Vandepoele K."/>
            <person name="Reski R."/>
            <person name="Cuming A.C."/>
            <person name="Tuskan G.A."/>
            <person name="Maumus F."/>
            <person name="Salse J."/>
            <person name="Schmutz J."/>
            <person name="Rensing S.A."/>
        </authorList>
    </citation>
    <scope>NUCLEOTIDE SEQUENCE [LARGE SCALE GENOMIC DNA]</scope>
    <source>
        <strain evidence="3 4">cv. Gransden 2004</strain>
    </source>
</reference>
<evidence type="ECO:0000313" key="3">
    <source>
        <dbReference type="EnsemblPlants" id="Pp3c1_39990V3.3"/>
    </source>
</evidence>